<dbReference type="InterPro" id="IPR001509">
    <property type="entry name" value="Epimerase_deHydtase"/>
</dbReference>
<evidence type="ECO:0000259" key="1">
    <source>
        <dbReference type="Pfam" id="PF01370"/>
    </source>
</evidence>
<name>A0A4R8INZ1_9GAMM</name>
<proteinExistence type="predicted"/>
<reference evidence="2 3" key="1">
    <citation type="submission" date="2019-03" db="EMBL/GenBank/DDBJ databases">
        <title>Genomic Encyclopedia of Type Strains, Phase IV (KMG-IV): sequencing the most valuable type-strain genomes for metagenomic binning, comparative biology and taxonomic classification.</title>
        <authorList>
            <person name="Goeker M."/>
        </authorList>
    </citation>
    <scope>NUCLEOTIDE SEQUENCE [LARGE SCALE GENOMIC DNA]</scope>
    <source>
        <strain evidence="2 3">DSM 16326</strain>
    </source>
</reference>
<dbReference type="PANTHER" id="PTHR12126:SF11">
    <property type="entry name" value="NADH DEHYDROGENASE [UBIQUINONE] 1 ALPHA SUBCOMPLEX SUBUNIT 9, MITOCHONDRIAL"/>
    <property type="match status" value="1"/>
</dbReference>
<dbReference type="GO" id="GO:0044877">
    <property type="term" value="F:protein-containing complex binding"/>
    <property type="evidence" value="ECO:0007669"/>
    <property type="project" value="TreeGrafter"/>
</dbReference>
<dbReference type="EMBL" id="SOQX01000009">
    <property type="protein sequence ID" value="TDX98187.1"/>
    <property type="molecule type" value="Genomic_DNA"/>
</dbReference>
<keyword evidence="3" id="KW-1185">Reference proteome</keyword>
<comment type="caution">
    <text evidence="2">The sequence shown here is derived from an EMBL/GenBank/DDBJ whole genome shotgun (WGS) entry which is preliminary data.</text>
</comment>
<dbReference type="SUPFAM" id="SSF51735">
    <property type="entry name" value="NAD(P)-binding Rossmann-fold domains"/>
    <property type="match status" value="1"/>
</dbReference>
<dbReference type="InterPro" id="IPR051207">
    <property type="entry name" value="ComplexI_NDUFA9_subunit"/>
</dbReference>
<evidence type="ECO:0000313" key="3">
    <source>
        <dbReference type="Proteomes" id="UP000294914"/>
    </source>
</evidence>
<dbReference type="Proteomes" id="UP000294914">
    <property type="component" value="Unassembled WGS sequence"/>
</dbReference>
<gene>
    <name evidence="2" type="ORF">EDC23_2671</name>
</gene>
<dbReference type="AlphaFoldDB" id="A0A4R8INZ1"/>
<dbReference type="Pfam" id="PF01370">
    <property type="entry name" value="Epimerase"/>
    <property type="match status" value="1"/>
</dbReference>
<sequence>MTMQPDNKGGTSMRRRICILGGTGFVGKYLINHLVREGHSIRVLTRRREAHRELLVMPTVEVFDANVHDENALNRFFADQDAVINLVGILNEPRDNGKGFYRAHVELSDKVIRACRKHGIQRLLHMSALNADPGTGSSYYLRSKGEAENRVHAAPQLNVTSFRPSVIFGPEDSFINRFASLLKKTPWLFPLACPDARFAPVYVGDVATVFTRSLNDPATYGQRYDLCGPHEYTLQQIVERIADTLDINRRIIPLGRIASTLQANLLEYAPGKPFSRDNYRSLQMDSTCPEGDKILREVFGIEPAALESVIPQYLRHKTYRDRYQVFRRKARRE</sequence>
<feature type="domain" description="NAD-dependent epimerase/dehydratase" evidence="1">
    <location>
        <begin position="17"/>
        <end position="219"/>
    </location>
</feature>
<dbReference type="Gene3D" id="3.40.50.720">
    <property type="entry name" value="NAD(P)-binding Rossmann-like Domain"/>
    <property type="match status" value="1"/>
</dbReference>
<protein>
    <submittedName>
        <fullName evidence="2">NADH dehydrogenase</fullName>
    </submittedName>
</protein>
<accession>A0A4R8INZ1</accession>
<organism evidence="2 3">
    <name type="scientific">Thiohalophilus thiocyanatoxydans</name>
    <dbReference type="NCBI Taxonomy" id="381308"/>
    <lineage>
        <taxon>Bacteria</taxon>
        <taxon>Pseudomonadati</taxon>
        <taxon>Pseudomonadota</taxon>
        <taxon>Gammaproteobacteria</taxon>
        <taxon>Thiohalomonadales</taxon>
        <taxon>Thiohalophilaceae</taxon>
        <taxon>Thiohalophilus</taxon>
    </lineage>
</organism>
<dbReference type="CDD" id="cd05271">
    <property type="entry name" value="NDUFA9_like_SDR_a"/>
    <property type="match status" value="1"/>
</dbReference>
<dbReference type="PANTHER" id="PTHR12126">
    <property type="entry name" value="NADH-UBIQUINONE OXIDOREDUCTASE 39 KDA SUBUNIT-RELATED"/>
    <property type="match status" value="1"/>
</dbReference>
<dbReference type="InterPro" id="IPR036291">
    <property type="entry name" value="NAD(P)-bd_dom_sf"/>
</dbReference>
<evidence type="ECO:0000313" key="2">
    <source>
        <dbReference type="EMBL" id="TDX98187.1"/>
    </source>
</evidence>